<name>H5TCP7_9ALTE</name>
<keyword evidence="1" id="KW-1133">Transmembrane helix</keyword>
<evidence type="ECO:0000313" key="2">
    <source>
        <dbReference type="EMBL" id="GAB56074.1"/>
    </source>
</evidence>
<sequence>MIHNTYISRLYLYCFESGDQSAHFFCGAAGLLTSLAYFD</sequence>
<dbReference type="AlphaFoldDB" id="H5TCP7"/>
<feature type="transmembrane region" description="Helical" evidence="1">
    <location>
        <begin position="20"/>
        <end position="38"/>
    </location>
</feature>
<reference evidence="2 3" key="1">
    <citation type="journal article" date="2012" name="J. Bacteriol.">
        <title>Genome sequence of proteorhodopsin-containing sea ice bacterium Glaciecola punicea ACAM 611T.</title>
        <authorList>
            <person name="Qin Q.-L."/>
            <person name="Xie B.-B."/>
            <person name="Shu Y.-L."/>
            <person name="Rong J.-C."/>
            <person name="Zhao D.-L."/>
            <person name="Zhang X.-Y."/>
            <person name="Chen X.-L."/>
            <person name="Zhou B.-C."/>
            <person name="Zhanga Y.-Z."/>
        </authorList>
    </citation>
    <scope>NUCLEOTIDE SEQUENCE [LARGE SCALE GENOMIC DNA]</scope>
    <source>
        <strain evidence="2 3">ACAM 611</strain>
    </source>
</reference>
<protein>
    <submittedName>
        <fullName evidence="2">Uncharacterized protein</fullName>
    </submittedName>
</protein>
<keyword evidence="3" id="KW-1185">Reference proteome</keyword>
<keyword evidence="1" id="KW-0812">Transmembrane</keyword>
<evidence type="ECO:0000256" key="1">
    <source>
        <dbReference type="SAM" id="Phobius"/>
    </source>
</evidence>
<comment type="caution">
    <text evidence="2">The sequence shown here is derived from an EMBL/GenBank/DDBJ whole genome shotgun (WGS) entry which is preliminary data.</text>
</comment>
<proteinExistence type="predicted"/>
<keyword evidence="1" id="KW-0472">Membrane</keyword>
<dbReference type="Proteomes" id="UP000053586">
    <property type="component" value="Unassembled WGS sequence"/>
</dbReference>
<accession>H5TCP7</accession>
<gene>
    <name evidence="2" type="ORF">GPUN_1959</name>
</gene>
<organism evidence="2 3">
    <name type="scientific">Glaciecola punicea ACAM 611</name>
    <dbReference type="NCBI Taxonomy" id="1121923"/>
    <lineage>
        <taxon>Bacteria</taxon>
        <taxon>Pseudomonadati</taxon>
        <taxon>Pseudomonadota</taxon>
        <taxon>Gammaproteobacteria</taxon>
        <taxon>Alteromonadales</taxon>
        <taxon>Alteromonadaceae</taxon>
        <taxon>Glaciecola</taxon>
    </lineage>
</organism>
<dbReference type="EMBL" id="BAET01000020">
    <property type="protein sequence ID" value="GAB56074.1"/>
    <property type="molecule type" value="Genomic_DNA"/>
</dbReference>
<evidence type="ECO:0000313" key="3">
    <source>
        <dbReference type="Proteomes" id="UP000053586"/>
    </source>
</evidence>
<reference evidence="2 3" key="2">
    <citation type="journal article" date="2017" name="Antonie Van Leeuwenhoek">
        <title>Rhizobium rhizosphaerae sp. nov., a novel species isolated from rice rhizosphere.</title>
        <authorList>
            <person name="Zhao J.J."/>
            <person name="Zhang J."/>
            <person name="Zhang R.J."/>
            <person name="Zhang C.W."/>
            <person name="Yin H.Q."/>
            <person name="Zhang X.X."/>
        </authorList>
    </citation>
    <scope>NUCLEOTIDE SEQUENCE [LARGE SCALE GENOMIC DNA]</scope>
    <source>
        <strain evidence="2 3">ACAM 611</strain>
    </source>
</reference>